<keyword evidence="1" id="KW-1133">Transmembrane helix</keyword>
<feature type="transmembrane region" description="Helical" evidence="1">
    <location>
        <begin position="67"/>
        <end position="84"/>
    </location>
</feature>
<keyword evidence="1" id="KW-0812">Transmembrane</keyword>
<dbReference type="EMBL" id="DWWM01000050">
    <property type="protein sequence ID" value="HJC36988.1"/>
    <property type="molecule type" value="Genomic_DNA"/>
</dbReference>
<dbReference type="Proteomes" id="UP000823896">
    <property type="component" value="Unassembled WGS sequence"/>
</dbReference>
<proteinExistence type="predicted"/>
<sequence>MNKELTAIIFARSCGYNDRFHRHIGADGFLPCERDRGAMGLHRLSAGTGHRHPAIGWAEERFGGRRCWMAGLLLFLAVLGGIVLSITSWHWLFLINIPVGLIAIFISAR</sequence>
<comment type="caution">
    <text evidence="2">The sequence shown here is derived from an EMBL/GenBank/DDBJ whole genome shotgun (WGS) entry which is preliminary data.</text>
</comment>
<reference evidence="2" key="2">
    <citation type="submission" date="2021-04" db="EMBL/GenBank/DDBJ databases">
        <authorList>
            <person name="Gilroy R."/>
        </authorList>
    </citation>
    <scope>NUCLEOTIDE SEQUENCE</scope>
    <source>
        <strain evidence="2">CHK187-11901</strain>
    </source>
</reference>
<evidence type="ECO:0008006" key="4">
    <source>
        <dbReference type="Google" id="ProtNLM"/>
    </source>
</evidence>
<evidence type="ECO:0000256" key="1">
    <source>
        <dbReference type="SAM" id="Phobius"/>
    </source>
</evidence>
<feature type="transmembrane region" description="Helical" evidence="1">
    <location>
        <begin position="90"/>
        <end position="108"/>
    </location>
</feature>
<reference evidence="2" key="1">
    <citation type="journal article" date="2021" name="PeerJ">
        <title>Extensive microbial diversity within the chicken gut microbiome revealed by metagenomics and culture.</title>
        <authorList>
            <person name="Gilroy R."/>
            <person name="Ravi A."/>
            <person name="Getino M."/>
            <person name="Pursley I."/>
            <person name="Horton D.L."/>
            <person name="Alikhan N.F."/>
            <person name="Baker D."/>
            <person name="Gharbi K."/>
            <person name="Hall N."/>
            <person name="Watson M."/>
            <person name="Adriaenssens E.M."/>
            <person name="Foster-Nyarko E."/>
            <person name="Jarju S."/>
            <person name="Secka A."/>
            <person name="Antonio M."/>
            <person name="Oren A."/>
            <person name="Chaudhuri R.R."/>
            <person name="La Ragione R."/>
            <person name="Hildebrand F."/>
            <person name="Pallen M.J."/>
        </authorList>
    </citation>
    <scope>NUCLEOTIDE SEQUENCE</scope>
    <source>
        <strain evidence="2">CHK187-11901</strain>
    </source>
</reference>
<evidence type="ECO:0000313" key="3">
    <source>
        <dbReference type="Proteomes" id="UP000823896"/>
    </source>
</evidence>
<name>A0A9D2SV85_9FIRM</name>
<keyword evidence="1" id="KW-0472">Membrane</keyword>
<organism evidence="2 3">
    <name type="scientific">Candidatus Merdibacter merdavium</name>
    <dbReference type="NCBI Taxonomy" id="2838692"/>
    <lineage>
        <taxon>Bacteria</taxon>
        <taxon>Bacillati</taxon>
        <taxon>Bacillota</taxon>
        <taxon>Erysipelotrichia</taxon>
        <taxon>Erysipelotrichales</taxon>
        <taxon>Erysipelotrichaceae</taxon>
        <taxon>Merdibacter</taxon>
    </lineage>
</organism>
<gene>
    <name evidence="2" type="ORF">H9702_07675</name>
</gene>
<protein>
    <recommendedName>
        <fullName evidence="4">Major facilitator superfamily (MFS) profile domain-containing protein</fullName>
    </recommendedName>
</protein>
<accession>A0A9D2SV85</accession>
<evidence type="ECO:0000313" key="2">
    <source>
        <dbReference type="EMBL" id="HJC36988.1"/>
    </source>
</evidence>
<dbReference type="AlphaFoldDB" id="A0A9D2SV85"/>